<dbReference type="InterPro" id="IPR003591">
    <property type="entry name" value="Leu-rich_rpt_typical-subtyp"/>
</dbReference>
<dbReference type="FunFam" id="3.80.10.10:FF:000095">
    <property type="entry name" value="LRR receptor-like serine/threonine-protein kinase GSO1"/>
    <property type="match status" value="1"/>
</dbReference>
<evidence type="ECO:0000313" key="16">
    <source>
        <dbReference type="Proteomes" id="UP000504609"/>
    </source>
</evidence>
<dbReference type="InterPro" id="IPR001611">
    <property type="entry name" value="Leu-rich_rpt"/>
</dbReference>
<keyword evidence="4 13" id="KW-0812">Transmembrane</keyword>
<dbReference type="Pfam" id="PF08263">
    <property type="entry name" value="LRRNT_2"/>
    <property type="match status" value="1"/>
</dbReference>
<dbReference type="GeneID" id="111438402"/>
<dbReference type="InterPro" id="IPR011009">
    <property type="entry name" value="Kinase-like_dom_sf"/>
</dbReference>
<organism evidence="16 17">
    <name type="scientific">Cucurbita moschata</name>
    <name type="common">Winter crookneck squash</name>
    <name type="synonym">Cucurbita pepo var. moschata</name>
    <dbReference type="NCBI Taxonomy" id="3662"/>
    <lineage>
        <taxon>Eukaryota</taxon>
        <taxon>Viridiplantae</taxon>
        <taxon>Streptophyta</taxon>
        <taxon>Embryophyta</taxon>
        <taxon>Tracheophyta</taxon>
        <taxon>Spermatophyta</taxon>
        <taxon>Magnoliopsida</taxon>
        <taxon>eudicotyledons</taxon>
        <taxon>Gunneridae</taxon>
        <taxon>Pentapetalae</taxon>
        <taxon>rosids</taxon>
        <taxon>fabids</taxon>
        <taxon>Cucurbitales</taxon>
        <taxon>Cucurbitaceae</taxon>
        <taxon>Cucurbiteae</taxon>
        <taxon>Cucurbita</taxon>
    </lineage>
</organism>
<keyword evidence="10 13" id="KW-0472">Membrane</keyword>
<dbReference type="InterPro" id="IPR000719">
    <property type="entry name" value="Prot_kinase_dom"/>
</dbReference>
<gene>
    <name evidence="17" type="primary">LOC111438402</name>
</gene>
<protein>
    <submittedName>
        <fullName evidence="17">Leucine-rich repeat receptor-like tyrosine-protein kinase PXC3</fullName>
    </submittedName>
</protein>
<evidence type="ECO:0000256" key="11">
    <source>
        <dbReference type="ARBA" id="ARBA00023170"/>
    </source>
</evidence>
<feature type="signal peptide" evidence="14">
    <location>
        <begin position="1"/>
        <end position="25"/>
    </location>
</feature>
<evidence type="ECO:0000313" key="17">
    <source>
        <dbReference type="RefSeq" id="XP_022932079.1"/>
    </source>
</evidence>
<keyword evidence="6" id="KW-0677">Repeat</keyword>
<feature type="transmembrane region" description="Helical" evidence="13">
    <location>
        <begin position="599"/>
        <end position="622"/>
    </location>
</feature>
<dbReference type="PROSITE" id="PS50011">
    <property type="entry name" value="PROTEIN_KINASE_DOM"/>
    <property type="match status" value="1"/>
</dbReference>
<dbReference type="FunFam" id="3.80.10.10:FF:000413">
    <property type="entry name" value="Inactive leucine-rich repeat receptor-like protein kinase"/>
    <property type="match status" value="1"/>
</dbReference>
<dbReference type="FunFam" id="1.10.510.10:FF:000388">
    <property type="entry name" value="Leucine-rich repeat receptor-like tyrosine-protein kinase PXC3"/>
    <property type="match status" value="1"/>
</dbReference>
<evidence type="ECO:0000256" key="10">
    <source>
        <dbReference type="ARBA" id="ARBA00023136"/>
    </source>
</evidence>
<dbReference type="SUPFAM" id="SSF52058">
    <property type="entry name" value="L domain-like"/>
    <property type="match status" value="1"/>
</dbReference>
<dbReference type="SUPFAM" id="SSF56112">
    <property type="entry name" value="Protein kinase-like (PK-like)"/>
    <property type="match status" value="1"/>
</dbReference>
<keyword evidence="11" id="KW-0675">Receptor</keyword>
<dbReference type="InterPro" id="IPR032675">
    <property type="entry name" value="LRR_dom_sf"/>
</dbReference>
<keyword evidence="16" id="KW-1185">Reference proteome</keyword>
<keyword evidence="2" id="KW-0433">Leucine-rich repeat</keyword>
<evidence type="ECO:0000256" key="8">
    <source>
        <dbReference type="ARBA" id="ARBA00022840"/>
    </source>
</evidence>
<dbReference type="SMR" id="A0A6J1EW10"/>
<keyword evidence="12" id="KW-0325">Glycoprotein</keyword>
<evidence type="ECO:0000256" key="4">
    <source>
        <dbReference type="ARBA" id="ARBA00022692"/>
    </source>
</evidence>
<dbReference type="PROSITE" id="PS51257">
    <property type="entry name" value="PROKAR_LIPOPROTEIN"/>
    <property type="match status" value="1"/>
</dbReference>
<dbReference type="SMART" id="SM00369">
    <property type="entry name" value="LRR_TYP"/>
    <property type="match status" value="7"/>
</dbReference>
<evidence type="ECO:0000256" key="5">
    <source>
        <dbReference type="ARBA" id="ARBA00022729"/>
    </source>
</evidence>
<evidence type="ECO:0000256" key="6">
    <source>
        <dbReference type="ARBA" id="ARBA00022737"/>
    </source>
</evidence>
<proteinExistence type="predicted"/>
<dbReference type="PRINTS" id="PR00019">
    <property type="entry name" value="LEURICHRPT"/>
</dbReference>
<feature type="domain" description="Protein kinase" evidence="15">
    <location>
        <begin position="639"/>
        <end position="949"/>
    </location>
</feature>
<evidence type="ECO:0000256" key="7">
    <source>
        <dbReference type="ARBA" id="ARBA00022741"/>
    </source>
</evidence>
<dbReference type="Pfam" id="PF00560">
    <property type="entry name" value="LRR_1"/>
    <property type="match status" value="5"/>
</dbReference>
<evidence type="ECO:0000256" key="13">
    <source>
        <dbReference type="SAM" id="Phobius"/>
    </source>
</evidence>
<keyword evidence="9 13" id="KW-1133">Transmembrane helix</keyword>
<dbReference type="InterPro" id="IPR013210">
    <property type="entry name" value="LRR_N_plant-typ"/>
</dbReference>
<dbReference type="InterPro" id="IPR050647">
    <property type="entry name" value="Plant_LRR-RLKs"/>
</dbReference>
<evidence type="ECO:0000256" key="1">
    <source>
        <dbReference type="ARBA" id="ARBA00004479"/>
    </source>
</evidence>
<dbReference type="Gene3D" id="3.80.10.10">
    <property type="entry name" value="Ribonuclease Inhibitor"/>
    <property type="match status" value="3"/>
</dbReference>
<dbReference type="GO" id="GO:0033612">
    <property type="term" value="F:receptor serine/threonine kinase binding"/>
    <property type="evidence" value="ECO:0007669"/>
    <property type="project" value="TreeGrafter"/>
</dbReference>
<dbReference type="KEGG" id="cmos:111438402"/>
<name>A0A6J1EW10_CUCMO</name>
<dbReference type="Pfam" id="PF13855">
    <property type="entry name" value="LRR_8"/>
    <property type="match status" value="2"/>
</dbReference>
<evidence type="ECO:0000256" key="14">
    <source>
        <dbReference type="SAM" id="SignalP"/>
    </source>
</evidence>
<dbReference type="RefSeq" id="XP_022932079.1">
    <property type="nucleotide sequence ID" value="XM_023076311.1"/>
</dbReference>
<keyword evidence="3" id="KW-0808">Transferase</keyword>
<keyword evidence="5 14" id="KW-0732">Signal</keyword>
<dbReference type="Gene3D" id="3.30.200.20">
    <property type="entry name" value="Phosphorylase Kinase, domain 1"/>
    <property type="match status" value="1"/>
</dbReference>
<dbReference type="PANTHER" id="PTHR48056">
    <property type="entry name" value="LRR RECEPTOR-LIKE SERINE/THREONINE-PROTEIN KINASE-RELATED"/>
    <property type="match status" value="1"/>
</dbReference>
<dbReference type="PANTHER" id="PTHR48056:SF17">
    <property type="entry name" value="LEUCINE-RICH REPEAT RECEPTOR PROTEIN KINASE EMS1"/>
    <property type="match status" value="1"/>
</dbReference>
<dbReference type="SUPFAM" id="SSF52047">
    <property type="entry name" value="RNI-like"/>
    <property type="match status" value="1"/>
</dbReference>
<dbReference type="FunFam" id="3.80.10.10:FF:000512">
    <property type="entry name" value="Leucine-rich repeat receptor-like serine/threonine-protein kinase BAM3"/>
    <property type="match status" value="1"/>
</dbReference>
<dbReference type="GO" id="GO:0004672">
    <property type="term" value="F:protein kinase activity"/>
    <property type="evidence" value="ECO:0007669"/>
    <property type="project" value="InterPro"/>
</dbReference>
<comment type="subcellular location">
    <subcellularLocation>
        <location evidence="1">Membrane</location>
        <topology evidence="1">Single-pass type I membrane protein</topology>
    </subcellularLocation>
</comment>
<accession>A0A6J1EW10</accession>
<evidence type="ECO:0000256" key="2">
    <source>
        <dbReference type="ARBA" id="ARBA00022614"/>
    </source>
</evidence>
<evidence type="ECO:0000259" key="15">
    <source>
        <dbReference type="PROSITE" id="PS50011"/>
    </source>
</evidence>
<dbReference type="Proteomes" id="UP000504609">
    <property type="component" value="Unplaced"/>
</dbReference>
<evidence type="ECO:0000256" key="3">
    <source>
        <dbReference type="ARBA" id="ARBA00022679"/>
    </source>
</evidence>
<dbReference type="GO" id="GO:0005524">
    <property type="term" value="F:ATP binding"/>
    <property type="evidence" value="ECO:0007669"/>
    <property type="project" value="UniProtKB-KW"/>
</dbReference>
<dbReference type="FunFam" id="3.30.200.20:FF:000454">
    <property type="entry name" value="Leucine-rich repeat receptor-like tyrosine-protein kinase PXC3"/>
    <property type="match status" value="1"/>
</dbReference>
<keyword evidence="7" id="KW-0547">Nucleotide-binding</keyword>
<evidence type="ECO:0000256" key="12">
    <source>
        <dbReference type="ARBA" id="ARBA00023180"/>
    </source>
</evidence>
<dbReference type="AlphaFoldDB" id="A0A6J1EW10"/>
<feature type="chain" id="PRO_5026866525" evidence="14">
    <location>
        <begin position="26"/>
        <end position="949"/>
    </location>
</feature>
<sequence length="949" mass="104306">MLRLCPALYPLFSLFFISCFPFLKSELPATQRATLLHLSKLLGSWDVDKNPNPCSWKGVGCNFDNSSVTNITLSGSSLSSDNVLPVICQIDTLQALDVSQNSLNHIPEKFIELCGAISGLRLLNFSNNRLVGPLPSFVGFKRLEILDLSFNFISGNIDLQLDELISLKSLNLSSNIFSGSLPTKIGRNRALEQLQLSKNQFRGTISEDIVGYMNLTFIDLSSNYLSGSLPLQIGNLSKLKFLLLSANKFSGEIPESVSRISSLVRLAAHENRFIGNLPIGITNYVKNLDLSYNNISGSIPLGLLSKPQLETVDLSHNELEGPIPGDVSSSSILVRLRLGSNMLNGTIPATFGKLQKLMYLELDDNKLTGVIPNELGACKILLLLNLARNNLEGRLPSQLGNLQGLQALRLESNNLSGELPLEIMQLRELMILNLGWNSLNGSIPRSISVLNRLVNLNLQGNYFVGAIPDTIHEMSSLMELHLGGNQLTNPIPKMPEKLQFTLNLSSNRFEGLIPKSFVGLTSLEVLDLSNNQFSGEIPAYLVQLVSLTELSLTNNQLSGVIPPFRTWVLLDTKGNPNLIPYTTTPIDTSPPLRKKRKPIIVAIGVVVVALFISAAFVIFIFVMTKRYYKGNVHDSEGEVPPTTMVIQGKLLSLNVIHRSNIDFSEAMEAVSEPSNIDMKTRLCTYYKVVMPRGSSYYVKKLKWNDKIVQPGSRDKFGKEMEVLGRLNNSNIMTPLAYVLTTESTYLFFEYAPKGTLFDNLHGSLGNVLDWSSRYSIAIGAAQGLTFLHGCASGPVLLLDLSSKNIFLKSLKEPQIGDIELCKVIDPSKSTGSLSMVPGSVGYIPPEYAYTMRVSPAGNVYSFGVILLELLTGKTAISEGAELVKTVLGYHSKQNQKRELQILDNSISKTSPYVRSQMGAVLEVAISCVSPSPESRPKMKTVLRMLLNAR</sequence>
<dbReference type="Gene3D" id="1.10.510.10">
    <property type="entry name" value="Transferase(Phosphotransferase) domain 1"/>
    <property type="match status" value="1"/>
</dbReference>
<dbReference type="Pfam" id="PF07714">
    <property type="entry name" value="PK_Tyr_Ser-Thr"/>
    <property type="match status" value="1"/>
</dbReference>
<dbReference type="GO" id="GO:0016020">
    <property type="term" value="C:membrane"/>
    <property type="evidence" value="ECO:0007669"/>
    <property type="project" value="UniProtKB-SubCell"/>
</dbReference>
<evidence type="ECO:0000256" key="9">
    <source>
        <dbReference type="ARBA" id="ARBA00022989"/>
    </source>
</evidence>
<reference evidence="17" key="1">
    <citation type="submission" date="2025-08" db="UniProtKB">
        <authorList>
            <consortium name="RefSeq"/>
        </authorList>
    </citation>
    <scope>IDENTIFICATION</scope>
    <source>
        <tissue evidence="17">Young leaves</tissue>
    </source>
</reference>
<dbReference type="InterPro" id="IPR001245">
    <property type="entry name" value="Ser-Thr/Tyr_kinase_cat_dom"/>
</dbReference>
<keyword evidence="8" id="KW-0067">ATP-binding</keyword>